<proteinExistence type="predicted"/>
<dbReference type="EMBL" id="KX343079">
    <property type="protein sequence ID" value="AOY40402.1"/>
    <property type="molecule type" value="Genomic_DNA"/>
</dbReference>
<dbReference type="RefSeq" id="YP_009317763.1">
    <property type="nucleotide sequence ID" value="NC_031848.1"/>
</dbReference>
<protein>
    <submittedName>
        <fullName evidence="2">Uncharacterized protein</fullName>
    </submittedName>
</protein>
<reference evidence="2" key="1">
    <citation type="journal article" date="2016" name="Mitochondrial DNA Part B Resour">
        <title>Complete mitochondrial genome of biraphid benthic diatom, Navicula ramosissima (Naviculales, Bacillariophyceae).</title>
        <authorList>
            <person name="An S.M."/>
            <person name="Noh J.H."/>
            <person name="Lee H.R."/>
            <person name="Choi D.H."/>
            <person name="Lee J.H."/>
            <person name="Yang E.C."/>
        </authorList>
    </citation>
    <scope>NUCLEOTIDE SEQUENCE</scope>
</reference>
<geneLocation type="mitochondrion" evidence="2"/>
<dbReference type="AlphaFoldDB" id="A0A343A6W4"/>
<dbReference type="GeneID" id="30218231"/>
<keyword evidence="2" id="KW-0496">Mitochondrion</keyword>
<evidence type="ECO:0000256" key="1">
    <source>
        <dbReference type="SAM" id="MobiDB-lite"/>
    </source>
</evidence>
<evidence type="ECO:0000313" key="2">
    <source>
        <dbReference type="EMBL" id="AOY40402.1"/>
    </source>
</evidence>
<feature type="region of interest" description="Disordered" evidence="1">
    <location>
        <begin position="113"/>
        <end position="157"/>
    </location>
</feature>
<name>A0A343A6W4_9STRA</name>
<organism evidence="2">
    <name type="scientific">Navicula ramosissima</name>
    <dbReference type="NCBI Taxonomy" id="265559"/>
    <lineage>
        <taxon>Eukaryota</taxon>
        <taxon>Sar</taxon>
        <taxon>Stramenopiles</taxon>
        <taxon>Ochrophyta</taxon>
        <taxon>Bacillariophyta</taxon>
        <taxon>Bacillariophyceae</taxon>
        <taxon>Bacillariophycidae</taxon>
        <taxon>Naviculales</taxon>
        <taxon>Naviculaceae</taxon>
        <taxon>Navicula</taxon>
    </lineage>
</organism>
<gene>
    <name evidence="2" type="primary">orf157</name>
    <name evidence="2" type="ORF">Nram.m54</name>
</gene>
<sequence>MTNFVHTQTPFGRGYDYEMGTSYLKAQGEIVTKALGHGTMVKAVGTHTDNKNIVAGSTLKNIISDPTYKSRIGEGTTEIEKMFIGYYPKPWSMLTEYVSPYLFGSVPNDLQNNDQIPFIDDDEEDHHPGATGPIRRRASNPLPRRVGQPAVQRRHTR</sequence>
<accession>A0A343A6W4</accession>